<feature type="region of interest" description="Disordered" evidence="1">
    <location>
        <begin position="28"/>
        <end position="51"/>
    </location>
</feature>
<reference evidence="2 3" key="1">
    <citation type="submission" date="2024-10" db="EMBL/GenBank/DDBJ databases">
        <title>Updated reference genomes for cyclostephanoid diatoms.</title>
        <authorList>
            <person name="Roberts W.R."/>
            <person name="Alverson A.J."/>
        </authorList>
    </citation>
    <scope>NUCLEOTIDE SEQUENCE [LARGE SCALE GENOMIC DNA]</scope>
    <source>
        <strain evidence="2 3">AJA232-27</strain>
    </source>
</reference>
<dbReference type="Proteomes" id="UP001530293">
    <property type="component" value="Unassembled WGS sequence"/>
</dbReference>
<organism evidence="2 3">
    <name type="scientific">Discostella pseudostelligera</name>
    <dbReference type="NCBI Taxonomy" id="259834"/>
    <lineage>
        <taxon>Eukaryota</taxon>
        <taxon>Sar</taxon>
        <taxon>Stramenopiles</taxon>
        <taxon>Ochrophyta</taxon>
        <taxon>Bacillariophyta</taxon>
        <taxon>Coscinodiscophyceae</taxon>
        <taxon>Thalassiosirophycidae</taxon>
        <taxon>Stephanodiscales</taxon>
        <taxon>Stephanodiscaceae</taxon>
        <taxon>Discostella</taxon>
    </lineage>
</organism>
<sequence>MKEEEIDFIRSSEILLRHGFVISGSAMSPVGPTNDESGGIGCSRPKRKPTMRRRVSWNLSEMKDFPPLPFPLEQQPHRTATSYPKLRRRDTFTRIFDESSSEQEVDHRSYIGSYHRDDYVLGDVIRSSSHMMIESSPDRAIHAVDSLKIHDFAWVKRSDGFYTYAILAYRNPPIENKSNHHPEEYMYFVVDNSGSTKMILKKHWHDSVRLIFPSDCSRIICN</sequence>
<accession>A0ABD3N8P2</accession>
<protein>
    <submittedName>
        <fullName evidence="2">Uncharacterized protein</fullName>
    </submittedName>
</protein>
<keyword evidence="3" id="KW-1185">Reference proteome</keyword>
<dbReference type="AlphaFoldDB" id="A0ABD3N8P2"/>
<gene>
    <name evidence="2" type="ORF">ACHAWU_005554</name>
</gene>
<proteinExistence type="predicted"/>
<evidence type="ECO:0000313" key="2">
    <source>
        <dbReference type="EMBL" id="KAL3772377.1"/>
    </source>
</evidence>
<name>A0ABD3N8P2_9STRA</name>
<dbReference type="EMBL" id="JALLBG020000011">
    <property type="protein sequence ID" value="KAL3772377.1"/>
    <property type="molecule type" value="Genomic_DNA"/>
</dbReference>
<evidence type="ECO:0000256" key="1">
    <source>
        <dbReference type="SAM" id="MobiDB-lite"/>
    </source>
</evidence>
<evidence type="ECO:0000313" key="3">
    <source>
        <dbReference type="Proteomes" id="UP001530293"/>
    </source>
</evidence>
<comment type="caution">
    <text evidence="2">The sequence shown here is derived from an EMBL/GenBank/DDBJ whole genome shotgun (WGS) entry which is preliminary data.</text>
</comment>